<evidence type="ECO:0000259" key="4">
    <source>
        <dbReference type="SMART" id="SM00421"/>
    </source>
</evidence>
<dbReference type="RefSeq" id="WP_169413315.1">
    <property type="nucleotide sequence ID" value="NZ_JAAXKZ010000043.1"/>
</dbReference>
<protein>
    <recommendedName>
        <fullName evidence="4">HTH luxR-type domain-containing protein</fullName>
    </recommendedName>
</protein>
<dbReference type="GO" id="GO:0003677">
    <property type="term" value="F:DNA binding"/>
    <property type="evidence" value="ECO:0007669"/>
    <property type="project" value="UniProtKB-KW"/>
</dbReference>
<proteinExistence type="predicted"/>
<gene>
    <name evidence="5" type="ORF">HF519_13700</name>
</gene>
<dbReference type="InterPro" id="IPR000792">
    <property type="entry name" value="Tscrpt_reg_LuxR_C"/>
</dbReference>
<accession>A0A848DJ58</accession>
<dbReference type="SUPFAM" id="SSF55781">
    <property type="entry name" value="GAF domain-like"/>
    <property type="match status" value="1"/>
</dbReference>
<evidence type="ECO:0000256" key="1">
    <source>
        <dbReference type="ARBA" id="ARBA00023015"/>
    </source>
</evidence>
<dbReference type="Gene3D" id="3.30.450.40">
    <property type="match status" value="1"/>
</dbReference>
<organism evidence="5 6">
    <name type="scientific">Pseudonocardia bannensis</name>
    <dbReference type="NCBI Taxonomy" id="630973"/>
    <lineage>
        <taxon>Bacteria</taxon>
        <taxon>Bacillati</taxon>
        <taxon>Actinomycetota</taxon>
        <taxon>Actinomycetes</taxon>
        <taxon>Pseudonocardiales</taxon>
        <taxon>Pseudonocardiaceae</taxon>
        <taxon>Pseudonocardia</taxon>
    </lineage>
</organism>
<keyword evidence="3" id="KW-0804">Transcription</keyword>
<dbReference type="PANTHER" id="PTHR44688:SF16">
    <property type="entry name" value="DNA-BINDING TRANSCRIPTIONAL ACTIVATOR DEVR_DOSR"/>
    <property type="match status" value="1"/>
</dbReference>
<evidence type="ECO:0000313" key="6">
    <source>
        <dbReference type="Proteomes" id="UP000586918"/>
    </source>
</evidence>
<dbReference type="EMBL" id="JAAXKZ010000043">
    <property type="protein sequence ID" value="NMH92605.1"/>
    <property type="molecule type" value="Genomic_DNA"/>
</dbReference>
<comment type="caution">
    <text evidence="5">The sequence shown here is derived from an EMBL/GenBank/DDBJ whole genome shotgun (WGS) entry which is preliminary data.</text>
</comment>
<dbReference type="Gene3D" id="1.10.10.10">
    <property type="entry name" value="Winged helix-like DNA-binding domain superfamily/Winged helix DNA-binding domain"/>
    <property type="match status" value="1"/>
</dbReference>
<keyword evidence="2" id="KW-0238">DNA-binding</keyword>
<sequence>MVGAGGFGPTAAAIAAEVAGIAAAPAGIQQRAEALLEPLHRVMPFQAGFLALLDPEQAEHRTLVMNGYDVATQRYLTGRALLEDVERAGLGRPCPPMRLQDCPIPPEEFLVWVEHLAPAGFREAMGVGLYSPRGTYRGLLVLHTDTAAYATDGARELAGRLAPAIAHAVDPMREVTTLARTVRGAVAGVVVTRSGQVSPLGDMPGHPLLRARSAVVLTAARHLDDGADRARFLTPDEGNRLLQVTALRCPPQPPHHLWAVVLLSPPADLHGLTPFDLTILGLLIEGRPDWRIAAWLQLAEGTVTGRIPHIAARLGVTDRALLISRAARLGVYIPRALMKRRGTAA</sequence>
<reference evidence="5 6" key="1">
    <citation type="submission" date="2020-04" db="EMBL/GenBank/DDBJ databases">
        <authorList>
            <person name="Klaysubun C."/>
            <person name="Duangmal K."/>
            <person name="Lipun K."/>
        </authorList>
    </citation>
    <scope>NUCLEOTIDE SEQUENCE [LARGE SCALE GENOMIC DNA]</scope>
    <source>
        <strain evidence="5 6">DSM 45300</strain>
    </source>
</reference>
<evidence type="ECO:0000256" key="3">
    <source>
        <dbReference type="ARBA" id="ARBA00023163"/>
    </source>
</evidence>
<dbReference type="InterPro" id="IPR036388">
    <property type="entry name" value="WH-like_DNA-bd_sf"/>
</dbReference>
<dbReference type="PANTHER" id="PTHR44688">
    <property type="entry name" value="DNA-BINDING TRANSCRIPTIONAL ACTIVATOR DEVR_DOSR"/>
    <property type="match status" value="1"/>
</dbReference>
<dbReference type="SMART" id="SM00421">
    <property type="entry name" value="HTH_LUXR"/>
    <property type="match status" value="1"/>
</dbReference>
<dbReference type="AlphaFoldDB" id="A0A848DJ58"/>
<name>A0A848DJ58_9PSEU</name>
<dbReference type="InterPro" id="IPR029016">
    <property type="entry name" value="GAF-like_dom_sf"/>
</dbReference>
<keyword evidence="1" id="KW-0805">Transcription regulation</keyword>
<feature type="domain" description="HTH luxR-type" evidence="4">
    <location>
        <begin position="269"/>
        <end position="326"/>
    </location>
</feature>
<keyword evidence="6" id="KW-1185">Reference proteome</keyword>
<dbReference type="GO" id="GO:0006355">
    <property type="term" value="P:regulation of DNA-templated transcription"/>
    <property type="evidence" value="ECO:0007669"/>
    <property type="project" value="InterPro"/>
</dbReference>
<dbReference type="InterPro" id="IPR016032">
    <property type="entry name" value="Sig_transdc_resp-reg_C-effctor"/>
</dbReference>
<evidence type="ECO:0000313" key="5">
    <source>
        <dbReference type="EMBL" id="NMH92605.1"/>
    </source>
</evidence>
<evidence type="ECO:0000256" key="2">
    <source>
        <dbReference type="ARBA" id="ARBA00023125"/>
    </source>
</evidence>
<dbReference type="Pfam" id="PF00196">
    <property type="entry name" value="GerE"/>
    <property type="match status" value="1"/>
</dbReference>
<dbReference type="Proteomes" id="UP000586918">
    <property type="component" value="Unassembled WGS sequence"/>
</dbReference>
<dbReference type="SUPFAM" id="SSF46894">
    <property type="entry name" value="C-terminal effector domain of the bipartite response regulators"/>
    <property type="match status" value="1"/>
</dbReference>